<keyword evidence="2" id="KW-0547">Nucleotide-binding</keyword>
<dbReference type="GO" id="GO:0022857">
    <property type="term" value="F:transmembrane transporter activity"/>
    <property type="evidence" value="ECO:0007669"/>
    <property type="project" value="TreeGrafter"/>
</dbReference>
<dbReference type="EC" id="3.6.3.-" evidence="8"/>
<evidence type="ECO:0000256" key="2">
    <source>
        <dbReference type="ARBA" id="ARBA00022741"/>
    </source>
</evidence>
<evidence type="ECO:0000256" key="3">
    <source>
        <dbReference type="ARBA" id="ARBA00022840"/>
    </source>
</evidence>
<dbReference type="PROSITE" id="PS00211">
    <property type="entry name" value="ABC_TRANSPORTER_1"/>
    <property type="match status" value="1"/>
</dbReference>
<dbReference type="InterPro" id="IPR003593">
    <property type="entry name" value="AAA+_ATPase"/>
</dbReference>
<evidence type="ECO:0000313" key="6">
    <source>
        <dbReference type="EMBL" id="CDS83155.1"/>
    </source>
</evidence>
<evidence type="ECO:0000256" key="1">
    <source>
        <dbReference type="ARBA" id="ARBA00022448"/>
    </source>
</evidence>
<reference evidence="5" key="1">
    <citation type="submission" date="2014-07" db="EMBL/GenBank/DDBJ databases">
        <authorList>
            <person name="Monot Marc"/>
        </authorList>
    </citation>
    <scope>NUCLEOTIDE SEQUENCE</scope>
    <source>
        <strain evidence="7">7032989</strain>
        <strain evidence="6">7032994</strain>
    </source>
</reference>
<dbReference type="FunFam" id="3.40.50.300:FF:000032">
    <property type="entry name" value="Export ABC transporter ATP-binding protein"/>
    <property type="match status" value="1"/>
</dbReference>
<dbReference type="EMBL" id="LK932465">
    <property type="protein sequence ID" value="CDS83011.1"/>
    <property type="molecule type" value="Genomic_DNA"/>
</dbReference>
<dbReference type="Proteomes" id="UP000411588">
    <property type="component" value="Unassembled WGS sequence"/>
</dbReference>
<dbReference type="GO" id="GO:0005524">
    <property type="term" value="F:ATP binding"/>
    <property type="evidence" value="ECO:0007669"/>
    <property type="project" value="UniProtKB-KW"/>
</dbReference>
<dbReference type="Gene3D" id="3.40.50.300">
    <property type="entry name" value="P-loop containing nucleotide triphosphate hydrolases"/>
    <property type="match status" value="1"/>
</dbReference>
<dbReference type="InterPro" id="IPR017871">
    <property type="entry name" value="ABC_transporter-like_CS"/>
</dbReference>
<dbReference type="GeneID" id="66352706"/>
<gene>
    <name evidence="5" type="primary">yvrO</name>
    <name evidence="8" type="synonym">lolD_11</name>
    <name evidence="7" type="ORF">BN1095_210053</name>
    <name evidence="5" type="ORF">BN1096_160051</name>
    <name evidence="6" type="ORF">BN1097_140052</name>
    <name evidence="8" type="ORF">SAMEA1402399_02684</name>
</gene>
<organism evidence="5">
    <name type="scientific">Clostridioides difficile</name>
    <name type="common">Peptoclostridium difficile</name>
    <dbReference type="NCBI Taxonomy" id="1496"/>
    <lineage>
        <taxon>Bacteria</taxon>
        <taxon>Bacillati</taxon>
        <taxon>Bacillota</taxon>
        <taxon>Clostridia</taxon>
        <taxon>Peptostreptococcales</taxon>
        <taxon>Peptostreptococcaceae</taxon>
        <taxon>Clostridioides</taxon>
    </lineage>
</organism>
<dbReference type="PROSITE" id="PS50893">
    <property type="entry name" value="ABC_TRANSPORTER_2"/>
    <property type="match status" value="1"/>
</dbReference>
<accession>A0A031WCL7</accession>
<dbReference type="GO" id="GO:0098796">
    <property type="term" value="C:membrane protein complex"/>
    <property type="evidence" value="ECO:0007669"/>
    <property type="project" value="UniProtKB-ARBA"/>
</dbReference>
<evidence type="ECO:0000313" key="5">
    <source>
        <dbReference type="EMBL" id="CDS83011.1"/>
    </source>
</evidence>
<dbReference type="CDD" id="cd03255">
    <property type="entry name" value="ABC_MJ0796_LolCDE_FtsE"/>
    <property type="match status" value="1"/>
</dbReference>
<evidence type="ECO:0000313" key="9">
    <source>
        <dbReference type="Proteomes" id="UP000411588"/>
    </source>
</evidence>
<dbReference type="SUPFAM" id="SSF52540">
    <property type="entry name" value="P-loop containing nucleoside triphosphate hydrolases"/>
    <property type="match status" value="1"/>
</dbReference>
<dbReference type="InterPro" id="IPR003439">
    <property type="entry name" value="ABC_transporter-like_ATP-bd"/>
</dbReference>
<dbReference type="Pfam" id="PF00005">
    <property type="entry name" value="ABC_tran"/>
    <property type="match status" value="1"/>
</dbReference>
<feature type="domain" description="ABC transporter" evidence="4">
    <location>
        <begin position="4"/>
        <end position="220"/>
    </location>
</feature>
<keyword evidence="8" id="KW-0378">Hydrolase</keyword>
<dbReference type="InterPro" id="IPR027417">
    <property type="entry name" value="P-loop_NTPase"/>
</dbReference>
<dbReference type="GO" id="GO:0016887">
    <property type="term" value="F:ATP hydrolysis activity"/>
    <property type="evidence" value="ECO:0007669"/>
    <property type="project" value="InterPro"/>
</dbReference>
<dbReference type="PANTHER" id="PTHR24220:SF86">
    <property type="entry name" value="ABC TRANSPORTER ABCH.1"/>
    <property type="match status" value="1"/>
</dbReference>
<dbReference type="EMBL" id="CAADAN010000010">
    <property type="protein sequence ID" value="VFD33625.1"/>
    <property type="molecule type" value="Genomic_DNA"/>
</dbReference>
<proteinExistence type="predicted"/>
<dbReference type="GO" id="GO:0005886">
    <property type="term" value="C:plasma membrane"/>
    <property type="evidence" value="ECO:0007669"/>
    <property type="project" value="TreeGrafter"/>
</dbReference>
<sequence>MSILEIKNLNKIYGKSETEVKALSQINLKINSGEFVVIVGKSGSGKSTLLHIMAGLETPTNGDVIIDNINISSLDEKKRSALRKEKLGLIFQSYNLIPVLTVEENIKLPTINIKNKDEAYINELMELLGIKDRRMYLPNQLSGGQQQRVAIARALVNKPSIVFADEPTGNLDTKTESDVLSLLKESQKKYNQTIIMITHNIDITKYADRVIEIEDGFIRE</sequence>
<dbReference type="PANTHER" id="PTHR24220">
    <property type="entry name" value="IMPORT ATP-BINDING PROTEIN"/>
    <property type="match status" value="1"/>
</dbReference>
<reference evidence="8 9" key="2">
    <citation type="submission" date="2019-02" db="EMBL/GenBank/DDBJ databases">
        <authorList>
            <consortium name="Pathogen Informatics"/>
        </authorList>
    </citation>
    <scope>NUCLEOTIDE SEQUENCE [LARGE SCALE GENOMIC DNA]</scope>
    <source>
        <strain evidence="9">clo34</strain>
        <strain evidence="8">Clo34</strain>
    </source>
</reference>
<keyword evidence="3 5" id="KW-0067">ATP-binding</keyword>
<evidence type="ECO:0000259" key="4">
    <source>
        <dbReference type="PROSITE" id="PS50893"/>
    </source>
</evidence>
<dbReference type="AlphaFoldDB" id="A0A031WCL7"/>
<dbReference type="InterPro" id="IPR015854">
    <property type="entry name" value="ABC_transpr_LolD-like"/>
</dbReference>
<protein>
    <submittedName>
        <fullName evidence="8">ABC transporter ATP-binding protein</fullName>
        <ecNumber evidence="8">3.6.3.-</ecNumber>
    </submittedName>
    <submittedName>
        <fullName evidence="5">Putative ABC transporter (ATP-binding protein)</fullName>
    </submittedName>
</protein>
<evidence type="ECO:0000313" key="7">
    <source>
        <dbReference type="EMBL" id="CDS97395.1"/>
    </source>
</evidence>
<evidence type="ECO:0000313" key="8">
    <source>
        <dbReference type="EMBL" id="VFD33625.1"/>
    </source>
</evidence>
<dbReference type="InterPro" id="IPR017911">
    <property type="entry name" value="MacB-like_ATP-bd"/>
</dbReference>
<dbReference type="EMBL" id="LK932861">
    <property type="protein sequence ID" value="CDS97395.1"/>
    <property type="molecule type" value="Genomic_DNA"/>
</dbReference>
<dbReference type="EMBL" id="LK932347">
    <property type="protein sequence ID" value="CDS83155.1"/>
    <property type="molecule type" value="Genomic_DNA"/>
</dbReference>
<name>A0A031WCL7_CLODI</name>
<keyword evidence="1" id="KW-0813">Transport</keyword>
<dbReference type="SMART" id="SM00382">
    <property type="entry name" value="AAA"/>
    <property type="match status" value="1"/>
</dbReference>
<dbReference type="RefSeq" id="WP_003434446.1">
    <property type="nucleotide sequence ID" value="NZ_BBYB01000032.1"/>
</dbReference>